<dbReference type="KEGG" id="vab:WPS_17830"/>
<dbReference type="SUPFAM" id="SSF52833">
    <property type="entry name" value="Thioredoxin-like"/>
    <property type="match status" value="1"/>
</dbReference>
<protein>
    <recommendedName>
        <fullName evidence="1">Glutaredoxin domain-containing protein</fullName>
    </recommendedName>
</protein>
<feature type="domain" description="Glutaredoxin" evidence="1">
    <location>
        <begin position="4"/>
        <end position="61"/>
    </location>
</feature>
<dbReference type="Proteomes" id="UP001317532">
    <property type="component" value="Chromosome"/>
</dbReference>
<dbReference type="RefSeq" id="WP_317997459.1">
    <property type="nucleotide sequence ID" value="NZ_AP025523.1"/>
</dbReference>
<dbReference type="PROSITE" id="PS51354">
    <property type="entry name" value="GLUTAREDOXIN_2"/>
    <property type="match status" value="1"/>
</dbReference>
<dbReference type="EMBL" id="AP025523">
    <property type="protein sequence ID" value="BDE06507.1"/>
    <property type="molecule type" value="Genomic_DNA"/>
</dbReference>
<gene>
    <name evidence="2" type="ORF">WPS_17830</name>
</gene>
<dbReference type="Pfam" id="PF00462">
    <property type="entry name" value="Glutaredoxin"/>
    <property type="match status" value="1"/>
</dbReference>
<accession>A0AAN2CAB9</accession>
<sequence>MALELYVMRGCPHCADLREDLAFDGRDVIEHDVERDPQARARLHALVGPNALVPVLVEDGQVAQIGRHGRGCALGPG</sequence>
<organism evidence="2 3">
    <name type="scientific">Vulcanimicrobium alpinum</name>
    <dbReference type="NCBI Taxonomy" id="3016050"/>
    <lineage>
        <taxon>Bacteria</taxon>
        <taxon>Bacillati</taxon>
        <taxon>Vulcanimicrobiota</taxon>
        <taxon>Vulcanimicrobiia</taxon>
        <taxon>Vulcanimicrobiales</taxon>
        <taxon>Vulcanimicrobiaceae</taxon>
        <taxon>Vulcanimicrobium</taxon>
    </lineage>
</organism>
<evidence type="ECO:0000313" key="3">
    <source>
        <dbReference type="Proteomes" id="UP001317532"/>
    </source>
</evidence>
<reference evidence="2 3" key="1">
    <citation type="journal article" date="2022" name="ISME Commun">
        <title>Vulcanimicrobium alpinus gen. nov. sp. nov., the first cultivated representative of the candidate phylum 'Eremiobacterota', is a metabolically versatile aerobic anoxygenic phototroph.</title>
        <authorList>
            <person name="Yabe S."/>
            <person name="Muto K."/>
            <person name="Abe K."/>
            <person name="Yokota A."/>
            <person name="Staudigel H."/>
            <person name="Tebo B.M."/>
        </authorList>
    </citation>
    <scope>NUCLEOTIDE SEQUENCE [LARGE SCALE GENOMIC DNA]</scope>
    <source>
        <strain evidence="2 3">WC8-2</strain>
    </source>
</reference>
<dbReference type="AlphaFoldDB" id="A0AAN2CAB9"/>
<proteinExistence type="predicted"/>
<dbReference type="Gene3D" id="3.40.30.10">
    <property type="entry name" value="Glutaredoxin"/>
    <property type="match status" value="1"/>
</dbReference>
<keyword evidence="3" id="KW-1185">Reference proteome</keyword>
<dbReference type="InterPro" id="IPR002109">
    <property type="entry name" value="Glutaredoxin"/>
</dbReference>
<dbReference type="InterPro" id="IPR036249">
    <property type="entry name" value="Thioredoxin-like_sf"/>
</dbReference>
<evidence type="ECO:0000313" key="2">
    <source>
        <dbReference type="EMBL" id="BDE06507.1"/>
    </source>
</evidence>
<name>A0AAN2CAB9_UNVUL</name>
<evidence type="ECO:0000259" key="1">
    <source>
        <dbReference type="Pfam" id="PF00462"/>
    </source>
</evidence>